<evidence type="ECO:0000313" key="1">
    <source>
        <dbReference type="EMBL" id="AEW00964.1"/>
    </source>
</evidence>
<dbReference type="HOGENOM" id="CLU_3330643_0_0_10"/>
<accession>G8TNN8</accession>
<sequence>MLLPAYLLTFCNKYAEESTNTLKLTTSDYLCTSSKLVV</sequence>
<dbReference type="Proteomes" id="UP000005438">
    <property type="component" value="Chromosome"/>
</dbReference>
<dbReference type="AlphaFoldDB" id="G8TNN8"/>
<dbReference type="KEGG" id="nko:Niako_4708"/>
<gene>
    <name evidence="1" type="ordered locus">Niako_4708</name>
</gene>
<evidence type="ECO:0000313" key="2">
    <source>
        <dbReference type="Proteomes" id="UP000005438"/>
    </source>
</evidence>
<reference evidence="1 2" key="1">
    <citation type="submission" date="2011-12" db="EMBL/GenBank/DDBJ databases">
        <title>The complete genome of Niastella koreensis GR20-10.</title>
        <authorList>
            <consortium name="US DOE Joint Genome Institute (JGI-PGF)"/>
            <person name="Lucas S."/>
            <person name="Han J."/>
            <person name="Lapidus A."/>
            <person name="Bruce D."/>
            <person name="Goodwin L."/>
            <person name="Pitluck S."/>
            <person name="Peters L."/>
            <person name="Kyrpides N."/>
            <person name="Mavromatis K."/>
            <person name="Ivanova N."/>
            <person name="Mikhailova N."/>
            <person name="Davenport K."/>
            <person name="Saunders E."/>
            <person name="Detter J.C."/>
            <person name="Tapia R."/>
            <person name="Han C."/>
            <person name="Land M."/>
            <person name="Hauser L."/>
            <person name="Markowitz V."/>
            <person name="Cheng J.-F."/>
            <person name="Hugenholtz P."/>
            <person name="Woyke T."/>
            <person name="Wu D."/>
            <person name="Tindall B."/>
            <person name="Pomrenke H."/>
            <person name="Brambilla E."/>
            <person name="Klenk H.-P."/>
            <person name="Eisen J.A."/>
        </authorList>
    </citation>
    <scope>NUCLEOTIDE SEQUENCE [LARGE SCALE GENOMIC DNA]</scope>
    <source>
        <strain evidence="2">DSM 17620 / KACC 11465 / NBRC 106392 / GR20-10</strain>
    </source>
</reference>
<dbReference type="EMBL" id="CP003178">
    <property type="protein sequence ID" value="AEW00964.1"/>
    <property type="molecule type" value="Genomic_DNA"/>
</dbReference>
<name>G8TNN8_NIAKG</name>
<dbReference type="STRING" id="700598.Niako_4708"/>
<organism evidence="1 2">
    <name type="scientific">Niastella koreensis (strain DSM 17620 / KACC 11465 / NBRC 106392 / GR20-10)</name>
    <dbReference type="NCBI Taxonomy" id="700598"/>
    <lineage>
        <taxon>Bacteria</taxon>
        <taxon>Pseudomonadati</taxon>
        <taxon>Bacteroidota</taxon>
        <taxon>Chitinophagia</taxon>
        <taxon>Chitinophagales</taxon>
        <taxon>Chitinophagaceae</taxon>
        <taxon>Niastella</taxon>
    </lineage>
</organism>
<proteinExistence type="predicted"/>
<protein>
    <submittedName>
        <fullName evidence="1">Uncharacterized protein</fullName>
    </submittedName>
</protein>